<evidence type="ECO:0000313" key="13">
    <source>
        <dbReference type="EMBL" id="KAG0260272.1"/>
    </source>
</evidence>
<name>A0A9P6U4I8_9FUNG</name>
<proteinExistence type="inferred from homology"/>
<dbReference type="AlphaFoldDB" id="A0A9P6U4I8"/>
<evidence type="ECO:0000256" key="7">
    <source>
        <dbReference type="ARBA" id="ARBA00037703"/>
    </source>
</evidence>
<organism evidence="13 14">
    <name type="scientific">Actinomortierella ambigua</name>
    <dbReference type="NCBI Taxonomy" id="1343610"/>
    <lineage>
        <taxon>Eukaryota</taxon>
        <taxon>Fungi</taxon>
        <taxon>Fungi incertae sedis</taxon>
        <taxon>Mucoromycota</taxon>
        <taxon>Mortierellomycotina</taxon>
        <taxon>Mortierellomycetes</taxon>
        <taxon>Mortierellales</taxon>
        <taxon>Mortierellaceae</taxon>
        <taxon>Actinomortierella</taxon>
    </lineage>
</organism>
<feature type="transmembrane region" description="Helical" evidence="11">
    <location>
        <begin position="844"/>
        <end position="865"/>
    </location>
</feature>
<comment type="caution">
    <text evidence="13">The sequence shown here is derived from an EMBL/GenBank/DDBJ whole genome shotgun (WGS) entry which is preliminary data.</text>
</comment>
<keyword evidence="4 11" id="KW-1133">Transmembrane helix</keyword>
<evidence type="ECO:0000256" key="6">
    <source>
        <dbReference type="ARBA" id="ARBA00023180"/>
    </source>
</evidence>
<feature type="domain" description="MTC6 partial TIM-barrel" evidence="12">
    <location>
        <begin position="360"/>
        <end position="564"/>
    </location>
</feature>
<evidence type="ECO:0000256" key="2">
    <source>
        <dbReference type="ARBA" id="ARBA00022692"/>
    </source>
</evidence>
<dbReference type="EMBL" id="JAAAJB010000254">
    <property type="protein sequence ID" value="KAG0260272.1"/>
    <property type="molecule type" value="Genomic_DNA"/>
</dbReference>
<evidence type="ECO:0000259" key="12">
    <source>
        <dbReference type="Pfam" id="PF25506"/>
    </source>
</evidence>
<keyword evidence="14" id="KW-1185">Reference proteome</keyword>
<feature type="compositionally biased region" description="Basic and acidic residues" evidence="10">
    <location>
        <begin position="761"/>
        <end position="784"/>
    </location>
</feature>
<dbReference type="PANTHER" id="PTHR35518">
    <property type="entry name" value="MAINTENANCE OF TELOMOERE CAPPING"/>
    <property type="match status" value="1"/>
</dbReference>
<evidence type="ECO:0000256" key="4">
    <source>
        <dbReference type="ARBA" id="ARBA00022989"/>
    </source>
</evidence>
<gene>
    <name evidence="13" type="ORF">DFQ27_003629</name>
</gene>
<evidence type="ECO:0000256" key="11">
    <source>
        <dbReference type="SAM" id="Phobius"/>
    </source>
</evidence>
<dbReference type="GO" id="GO:0016020">
    <property type="term" value="C:membrane"/>
    <property type="evidence" value="ECO:0007669"/>
    <property type="project" value="UniProtKB-SubCell"/>
</dbReference>
<keyword evidence="2 11" id="KW-0812">Transmembrane</keyword>
<feature type="region of interest" description="Disordered" evidence="10">
    <location>
        <begin position="266"/>
        <end position="318"/>
    </location>
</feature>
<sequence length="897" mass="97793">MATSIVHTPTIISRPRRGEDQRVDTPSLDDTTYLMVGQEYGFTNKTPVVNSSGPREYVDGVLATQKVIAAPIIPIDRQLWPGVDATRSYFGRGKGTNTGKDPIDYGKQRMEAIPNVLRAGMRKLVLDLWWDPVALGWQICPRINRDARTPHALAVALAMQQRLGAEENTSKNANGAASLLQPLESQPSPQHYREGQSEAQPTDALNVPEVEAKESRSKVAGAGTSRMDSIKGVPEEAPVDNLSQQPRLAHRRFLSSLSSLFKRAADKVGLSEAKAEDDAKRGLRNPRSLQPRIGRRHDQDTPSATSTAPSETSNSASFRDLSGQTARHLLHTPERLAMGRSRVSTYDSSLDTDKTVDGITCSTGQDLAIVLQALQSWLLQTSDDELVDILLVIINLNELSTGSTRPETLIPQPTASQSSSPSATGPTLTPPEPSTSGGTLVGDNFSSVPVPDLSSVISPNTNATIMAVLPNMISLRHTLEDAFPHAIYSPVQLQLDRSNLNVSWWKEGPVGLDYYNTTMDPDSHIVTTSTGWPTSKYLTDVLKTRVVVGFGNVNLSSNSTYNITDDLGLIFAPGLLEGMQPSSEGSRPTSGNSSASGLLKFSPSLDSNHCSRPVPGVLMKPTGAEGNWTQLAEDEHDANVQYRLRWGFANLADSSDTPWTYEGIKTAWLVHKGGAANYRDVVCPDGYKFDVPRTARENQELYKTLLQLWNDTAPAFFSAVMRQQNLQQEMLKVKLAGTAGLQTEARSPSDSTSLPARNLGRRKDDGGSSEENEHRHHDQTHDIENNQDRLIALAGSGNLLPDGTSGMIWIDISSWQTAGCWVPGGTEGLCPYRSPDHTAAMQEIIKVSSIGGVIMLILAGAFLYTKCRRNIRLRKASRRRSAVRTKILRTEIETVPA</sequence>
<keyword evidence="3" id="KW-0732">Signal</keyword>
<dbReference type="Pfam" id="PF25506">
    <property type="entry name" value="TIM-barrel_MTC6"/>
    <property type="match status" value="1"/>
</dbReference>
<evidence type="ECO:0000256" key="10">
    <source>
        <dbReference type="SAM" id="MobiDB-lite"/>
    </source>
</evidence>
<evidence type="ECO:0000313" key="14">
    <source>
        <dbReference type="Proteomes" id="UP000807716"/>
    </source>
</evidence>
<dbReference type="InterPro" id="IPR057530">
    <property type="entry name" value="TIM-barrel_MTC6"/>
</dbReference>
<comment type="function">
    <text evidence="7">May be involved in telomere capping.</text>
</comment>
<evidence type="ECO:0000256" key="5">
    <source>
        <dbReference type="ARBA" id="ARBA00023136"/>
    </source>
</evidence>
<evidence type="ECO:0000256" key="8">
    <source>
        <dbReference type="ARBA" id="ARBA00038159"/>
    </source>
</evidence>
<dbReference type="OrthoDB" id="5573651at2759"/>
<accession>A0A9P6U4I8</accession>
<keyword evidence="5 11" id="KW-0472">Membrane</keyword>
<feature type="compositionally biased region" description="Polar residues" evidence="10">
    <location>
        <begin position="741"/>
        <end position="755"/>
    </location>
</feature>
<feature type="region of interest" description="Disordered" evidence="10">
    <location>
        <begin position="741"/>
        <end position="784"/>
    </location>
</feature>
<feature type="compositionally biased region" description="Polar residues" evidence="10">
    <location>
        <begin position="1"/>
        <end position="11"/>
    </location>
</feature>
<feature type="region of interest" description="Disordered" evidence="10">
    <location>
        <begin position="183"/>
        <end position="244"/>
    </location>
</feature>
<feature type="region of interest" description="Disordered" evidence="10">
    <location>
        <begin position="330"/>
        <end position="349"/>
    </location>
</feature>
<keyword evidence="6" id="KW-0325">Glycoprotein</keyword>
<dbReference type="PANTHER" id="PTHR35518:SF2">
    <property type="entry name" value="MAINTENANCE OF TELOMERE CAPPING PROTEIN 6"/>
    <property type="match status" value="1"/>
</dbReference>
<evidence type="ECO:0000256" key="9">
    <source>
        <dbReference type="ARBA" id="ARBA00039865"/>
    </source>
</evidence>
<dbReference type="Proteomes" id="UP000807716">
    <property type="component" value="Unassembled WGS sequence"/>
</dbReference>
<feature type="region of interest" description="Disordered" evidence="10">
    <location>
        <begin position="402"/>
        <end position="443"/>
    </location>
</feature>
<feature type="compositionally biased region" description="Low complexity" evidence="10">
    <location>
        <begin position="411"/>
        <end position="424"/>
    </location>
</feature>
<feature type="region of interest" description="Disordered" evidence="10">
    <location>
        <begin position="1"/>
        <end position="27"/>
    </location>
</feature>
<dbReference type="InterPro" id="IPR051008">
    <property type="entry name" value="Telomere_Capping_Maintenance"/>
</dbReference>
<evidence type="ECO:0000256" key="1">
    <source>
        <dbReference type="ARBA" id="ARBA00004479"/>
    </source>
</evidence>
<feature type="compositionally biased region" description="Low complexity" evidence="10">
    <location>
        <begin position="301"/>
        <end position="317"/>
    </location>
</feature>
<comment type="similarity">
    <text evidence="8">Belongs to the MTC6 family.</text>
</comment>
<protein>
    <recommendedName>
        <fullName evidence="9">Maintenance of telomere capping protein 6</fullName>
    </recommendedName>
</protein>
<comment type="subcellular location">
    <subcellularLocation>
        <location evidence="1">Membrane</location>
        <topology evidence="1">Single-pass type I membrane protein</topology>
    </subcellularLocation>
</comment>
<reference evidence="13" key="1">
    <citation type="journal article" date="2020" name="Fungal Divers.">
        <title>Resolving the Mortierellaceae phylogeny through synthesis of multi-gene phylogenetics and phylogenomics.</title>
        <authorList>
            <person name="Vandepol N."/>
            <person name="Liber J."/>
            <person name="Desiro A."/>
            <person name="Na H."/>
            <person name="Kennedy M."/>
            <person name="Barry K."/>
            <person name="Grigoriev I.V."/>
            <person name="Miller A.N."/>
            <person name="O'Donnell K."/>
            <person name="Stajich J.E."/>
            <person name="Bonito G."/>
        </authorList>
    </citation>
    <scope>NUCLEOTIDE SEQUENCE</scope>
    <source>
        <strain evidence="13">BC1065</strain>
    </source>
</reference>
<evidence type="ECO:0000256" key="3">
    <source>
        <dbReference type="ARBA" id="ARBA00022729"/>
    </source>
</evidence>